<proteinExistence type="predicted"/>
<dbReference type="PANTHER" id="PTHR47074:SF48">
    <property type="entry name" value="POLYNUCLEOTIDYL TRANSFERASE, RIBONUCLEASE H-LIKE SUPERFAMILY PROTEIN"/>
    <property type="match status" value="1"/>
</dbReference>
<name>A0ABM4X4R8_COFAR</name>
<keyword evidence="2" id="KW-1185">Reference proteome</keyword>
<dbReference type="Proteomes" id="UP001652660">
    <property type="component" value="Chromosome 3c"/>
</dbReference>
<dbReference type="Gene3D" id="3.30.420.10">
    <property type="entry name" value="Ribonuclease H-like superfamily/Ribonuclease H"/>
    <property type="match status" value="1"/>
</dbReference>
<dbReference type="InterPro" id="IPR044730">
    <property type="entry name" value="RNase_H-like_dom_plant"/>
</dbReference>
<dbReference type="InterPro" id="IPR012337">
    <property type="entry name" value="RNaseH-like_sf"/>
</dbReference>
<reference evidence="3" key="1">
    <citation type="submission" date="2025-08" db="UniProtKB">
        <authorList>
            <consortium name="RefSeq"/>
        </authorList>
    </citation>
    <scope>IDENTIFICATION</scope>
    <source>
        <tissue evidence="3">Leaves</tissue>
    </source>
</reference>
<accession>A0ABM4X4R8</accession>
<gene>
    <name evidence="3" type="primary">LOC140037803</name>
</gene>
<dbReference type="InterPro" id="IPR002156">
    <property type="entry name" value="RNaseH_domain"/>
</dbReference>
<dbReference type="RefSeq" id="XP_071939029.1">
    <property type="nucleotide sequence ID" value="XM_072082928.1"/>
</dbReference>
<dbReference type="GeneID" id="140037803"/>
<sequence>MEKITIVRKAQQEWMEFKKAVELEGRTGIAEITPNQHGRSWRPPIEGVYLINTDAAISSQMIRTGKGIVARNWKEEILKAWTIMEEKIGEPGLVEAVAIRTATQLGKEVGWRKLEIQSDCKSVIDCITTDSCNNCSYAIILEDMQKLGEFFDQCNFSFIYREGNEVCRLAKFTLNLVNYVY</sequence>
<dbReference type="InterPro" id="IPR052929">
    <property type="entry name" value="RNase_H-like_EbsB-rel"/>
</dbReference>
<evidence type="ECO:0000259" key="1">
    <source>
        <dbReference type="Pfam" id="PF13456"/>
    </source>
</evidence>
<feature type="domain" description="RNase H type-1" evidence="1">
    <location>
        <begin position="52"/>
        <end position="167"/>
    </location>
</feature>
<dbReference type="SUPFAM" id="SSF53098">
    <property type="entry name" value="Ribonuclease H-like"/>
    <property type="match status" value="1"/>
</dbReference>
<dbReference type="PANTHER" id="PTHR47074">
    <property type="entry name" value="BNAC02G40300D PROTEIN"/>
    <property type="match status" value="1"/>
</dbReference>
<evidence type="ECO:0000313" key="2">
    <source>
        <dbReference type="Proteomes" id="UP001652660"/>
    </source>
</evidence>
<evidence type="ECO:0000313" key="3">
    <source>
        <dbReference type="RefSeq" id="XP_071939029.1"/>
    </source>
</evidence>
<organism evidence="2 3">
    <name type="scientific">Coffea arabica</name>
    <name type="common">Arabian coffee</name>
    <dbReference type="NCBI Taxonomy" id="13443"/>
    <lineage>
        <taxon>Eukaryota</taxon>
        <taxon>Viridiplantae</taxon>
        <taxon>Streptophyta</taxon>
        <taxon>Embryophyta</taxon>
        <taxon>Tracheophyta</taxon>
        <taxon>Spermatophyta</taxon>
        <taxon>Magnoliopsida</taxon>
        <taxon>eudicotyledons</taxon>
        <taxon>Gunneridae</taxon>
        <taxon>Pentapetalae</taxon>
        <taxon>asterids</taxon>
        <taxon>lamiids</taxon>
        <taxon>Gentianales</taxon>
        <taxon>Rubiaceae</taxon>
        <taxon>Ixoroideae</taxon>
        <taxon>Gardenieae complex</taxon>
        <taxon>Bertiereae - Coffeeae clade</taxon>
        <taxon>Coffeeae</taxon>
        <taxon>Coffea</taxon>
    </lineage>
</organism>
<dbReference type="CDD" id="cd06222">
    <property type="entry name" value="RNase_H_like"/>
    <property type="match status" value="1"/>
</dbReference>
<dbReference type="InterPro" id="IPR036397">
    <property type="entry name" value="RNaseH_sf"/>
</dbReference>
<protein>
    <recommendedName>
        <fullName evidence="1">RNase H type-1 domain-containing protein</fullName>
    </recommendedName>
</protein>
<dbReference type="Pfam" id="PF13456">
    <property type="entry name" value="RVT_3"/>
    <property type="match status" value="1"/>
</dbReference>